<keyword evidence="2" id="KW-0812">Transmembrane</keyword>
<gene>
    <name evidence="3" type="ORF">A2871_01780</name>
</gene>
<name>A0A1F5IRQ2_9BACT</name>
<evidence type="ECO:0000256" key="2">
    <source>
        <dbReference type="SAM" id="Phobius"/>
    </source>
</evidence>
<comment type="caution">
    <text evidence="3">The sequence shown here is derived from an EMBL/GenBank/DDBJ whole genome shotgun (WGS) entry which is preliminary data.</text>
</comment>
<reference evidence="3 4" key="1">
    <citation type="journal article" date="2016" name="Nat. Commun.">
        <title>Thousands of microbial genomes shed light on interconnected biogeochemical processes in an aquifer system.</title>
        <authorList>
            <person name="Anantharaman K."/>
            <person name="Brown C.T."/>
            <person name="Hug L.A."/>
            <person name="Sharon I."/>
            <person name="Castelle C.J."/>
            <person name="Probst A.J."/>
            <person name="Thomas B.C."/>
            <person name="Singh A."/>
            <person name="Wilkins M.J."/>
            <person name="Karaoz U."/>
            <person name="Brodie E.L."/>
            <person name="Williams K.H."/>
            <person name="Hubbard S.S."/>
            <person name="Banfield J.F."/>
        </authorList>
    </citation>
    <scope>NUCLEOTIDE SEQUENCE [LARGE SCALE GENOMIC DNA]</scope>
</reference>
<evidence type="ECO:0000313" key="3">
    <source>
        <dbReference type="EMBL" id="OGE19061.1"/>
    </source>
</evidence>
<keyword evidence="2" id="KW-1133">Transmembrane helix</keyword>
<proteinExistence type="predicted"/>
<protein>
    <submittedName>
        <fullName evidence="3">Uncharacterized protein</fullName>
    </submittedName>
</protein>
<feature type="transmembrane region" description="Helical" evidence="2">
    <location>
        <begin position="6"/>
        <end position="26"/>
    </location>
</feature>
<accession>A0A1F5IRQ2</accession>
<organism evidence="3 4">
    <name type="scientific">Candidatus Daviesbacteria bacterium RIFCSPHIGHO2_01_FULL_41_23</name>
    <dbReference type="NCBI Taxonomy" id="1797764"/>
    <lineage>
        <taxon>Bacteria</taxon>
        <taxon>Candidatus Daviesiibacteriota</taxon>
    </lineage>
</organism>
<evidence type="ECO:0000313" key="4">
    <source>
        <dbReference type="Proteomes" id="UP000176336"/>
    </source>
</evidence>
<sequence length="120" mass="12529">MDDPKWLKFMAIGLVLAAVAIGYFLLSGRLSPKSAAKIQVGPSPTVLGQDIQMMATPTPAPSLTPGSATDRPAGSAYSKTVERSRNETKALPNTGFPVGLAAAFSVSALIAGWGLRRFPK</sequence>
<feature type="transmembrane region" description="Helical" evidence="2">
    <location>
        <begin position="95"/>
        <end position="115"/>
    </location>
</feature>
<keyword evidence="2" id="KW-0472">Membrane</keyword>
<evidence type="ECO:0000256" key="1">
    <source>
        <dbReference type="SAM" id="MobiDB-lite"/>
    </source>
</evidence>
<dbReference type="Proteomes" id="UP000176336">
    <property type="component" value="Unassembled WGS sequence"/>
</dbReference>
<dbReference type="AlphaFoldDB" id="A0A1F5IRQ2"/>
<dbReference type="EMBL" id="MFCR01000006">
    <property type="protein sequence ID" value="OGE19061.1"/>
    <property type="molecule type" value="Genomic_DNA"/>
</dbReference>
<feature type="region of interest" description="Disordered" evidence="1">
    <location>
        <begin position="55"/>
        <end position="90"/>
    </location>
</feature>